<evidence type="ECO:0000259" key="5">
    <source>
        <dbReference type="PROSITE" id="PS50949"/>
    </source>
</evidence>
<organism evidence="7 8">
    <name type="scientific">Pseudonocardia zijingensis</name>
    <dbReference type="NCBI Taxonomy" id="153376"/>
    <lineage>
        <taxon>Bacteria</taxon>
        <taxon>Bacillati</taxon>
        <taxon>Actinomycetota</taxon>
        <taxon>Actinomycetes</taxon>
        <taxon>Pseudonocardiales</taxon>
        <taxon>Pseudonocardiaceae</taxon>
        <taxon>Pseudonocardia</taxon>
    </lineage>
</organism>
<keyword evidence="3" id="KW-0804">Transcription</keyword>
<dbReference type="Pfam" id="PF00392">
    <property type="entry name" value="GntR"/>
    <property type="match status" value="1"/>
</dbReference>
<dbReference type="InterPro" id="IPR000524">
    <property type="entry name" value="Tscrpt_reg_HTH_GntR"/>
</dbReference>
<accession>A0ABN1QVL7</accession>
<evidence type="ECO:0000259" key="6">
    <source>
        <dbReference type="PROSITE" id="PS50977"/>
    </source>
</evidence>
<dbReference type="InterPro" id="IPR009057">
    <property type="entry name" value="Homeodomain-like_sf"/>
</dbReference>
<comment type="caution">
    <text evidence="7">The sequence shown here is derived from an EMBL/GenBank/DDBJ whole genome shotgun (WGS) entry which is preliminary data.</text>
</comment>
<keyword evidence="2 4" id="KW-0238">DNA-binding</keyword>
<dbReference type="PANTHER" id="PTHR44846:SF17">
    <property type="entry name" value="GNTR-FAMILY TRANSCRIPTIONAL REGULATOR"/>
    <property type="match status" value="1"/>
</dbReference>
<evidence type="ECO:0000256" key="3">
    <source>
        <dbReference type="ARBA" id="ARBA00023163"/>
    </source>
</evidence>
<dbReference type="InterPro" id="IPR036388">
    <property type="entry name" value="WH-like_DNA-bd_sf"/>
</dbReference>
<name>A0ABN1QVL7_9PSEU</name>
<proteinExistence type="predicted"/>
<keyword evidence="1" id="KW-0805">Transcription regulation</keyword>
<dbReference type="Pfam" id="PF02909">
    <property type="entry name" value="TetR_C_1"/>
    <property type="match status" value="1"/>
</dbReference>
<evidence type="ECO:0000256" key="2">
    <source>
        <dbReference type="ARBA" id="ARBA00023125"/>
    </source>
</evidence>
<keyword evidence="8" id="KW-1185">Reference proteome</keyword>
<dbReference type="InterPro" id="IPR001647">
    <property type="entry name" value="HTH_TetR"/>
</dbReference>
<dbReference type="PROSITE" id="PS50949">
    <property type="entry name" value="HTH_GNTR"/>
    <property type="match status" value="1"/>
</dbReference>
<dbReference type="EMBL" id="BAAAHP010000139">
    <property type="protein sequence ID" value="GAA0947796.1"/>
    <property type="molecule type" value="Genomic_DNA"/>
</dbReference>
<evidence type="ECO:0000256" key="1">
    <source>
        <dbReference type="ARBA" id="ARBA00023015"/>
    </source>
</evidence>
<sequence length="315" mass="33845">MAVGPDEAGEPPYLRIAAALRSRIESGALRPGDRVPSTRQVVRDFGVAMATAGRALAVLRDEGLVVTRPGSGTVVRTRGGPARRRAPDRELGTGRIVATAMALADAEGLDAVSMRRLAAELGVAPMSLYRHVAGRDALELLLVRAVFRARPLPDAGPPGWRAKLELVCRLQWRAYRAHPWLAELISMTRPVLLPEAMAHTEWTLNALDGLGLSAAERAREALTLAALVRGLAASAAAELRAERETGQGNDQWWNTLQDELDALMRSGRFPMLAGLPEDAVRDLDGLLEHALARHLDGLEMRLARGGGGTNGTPVR</sequence>
<dbReference type="InterPro" id="IPR036271">
    <property type="entry name" value="Tet_transcr_reg_TetR-rel_C_sf"/>
</dbReference>
<feature type="domain" description="HTH tetR-type" evidence="6">
    <location>
        <begin position="90"/>
        <end position="150"/>
    </location>
</feature>
<evidence type="ECO:0000256" key="4">
    <source>
        <dbReference type="PROSITE-ProRule" id="PRU00335"/>
    </source>
</evidence>
<gene>
    <name evidence="7" type="ORF">GCM10009559_47130</name>
</gene>
<feature type="domain" description="HTH gntR-type" evidence="5">
    <location>
        <begin position="10"/>
        <end position="78"/>
    </location>
</feature>
<evidence type="ECO:0000313" key="7">
    <source>
        <dbReference type="EMBL" id="GAA0947796.1"/>
    </source>
</evidence>
<dbReference type="Proteomes" id="UP001499967">
    <property type="component" value="Unassembled WGS sequence"/>
</dbReference>
<dbReference type="InterPro" id="IPR004111">
    <property type="entry name" value="Repressor_TetR_C"/>
</dbReference>
<dbReference type="Pfam" id="PF00440">
    <property type="entry name" value="TetR_N"/>
    <property type="match status" value="1"/>
</dbReference>
<dbReference type="SMART" id="SM00345">
    <property type="entry name" value="HTH_GNTR"/>
    <property type="match status" value="1"/>
</dbReference>
<dbReference type="InterPro" id="IPR036390">
    <property type="entry name" value="WH_DNA-bd_sf"/>
</dbReference>
<dbReference type="CDD" id="cd07377">
    <property type="entry name" value="WHTH_GntR"/>
    <property type="match status" value="1"/>
</dbReference>
<dbReference type="InterPro" id="IPR050679">
    <property type="entry name" value="Bact_HTH_transcr_reg"/>
</dbReference>
<dbReference type="Gene3D" id="1.10.357.10">
    <property type="entry name" value="Tetracycline Repressor, domain 2"/>
    <property type="match status" value="1"/>
</dbReference>
<dbReference type="SUPFAM" id="SSF46785">
    <property type="entry name" value="Winged helix' DNA-binding domain"/>
    <property type="match status" value="1"/>
</dbReference>
<dbReference type="SUPFAM" id="SSF46689">
    <property type="entry name" value="Homeodomain-like"/>
    <property type="match status" value="1"/>
</dbReference>
<protein>
    <submittedName>
        <fullName evidence="7">TetR/AcrR family transcriptional regulator C-terminal domain-containing protein</fullName>
    </submittedName>
</protein>
<dbReference type="Gene3D" id="1.10.10.10">
    <property type="entry name" value="Winged helix-like DNA-binding domain superfamily/Winged helix DNA-binding domain"/>
    <property type="match status" value="1"/>
</dbReference>
<feature type="DNA-binding region" description="H-T-H motif" evidence="4">
    <location>
        <begin position="113"/>
        <end position="132"/>
    </location>
</feature>
<dbReference type="Gene3D" id="1.10.10.60">
    <property type="entry name" value="Homeodomain-like"/>
    <property type="match status" value="1"/>
</dbReference>
<dbReference type="PANTHER" id="PTHR44846">
    <property type="entry name" value="MANNOSYL-D-GLYCERATE TRANSPORT/METABOLISM SYSTEM REPRESSOR MNGR-RELATED"/>
    <property type="match status" value="1"/>
</dbReference>
<dbReference type="SUPFAM" id="SSF48498">
    <property type="entry name" value="Tetracyclin repressor-like, C-terminal domain"/>
    <property type="match status" value="1"/>
</dbReference>
<reference evidence="7 8" key="1">
    <citation type="journal article" date="2019" name="Int. J. Syst. Evol. Microbiol.">
        <title>The Global Catalogue of Microorganisms (GCM) 10K type strain sequencing project: providing services to taxonomists for standard genome sequencing and annotation.</title>
        <authorList>
            <consortium name="The Broad Institute Genomics Platform"/>
            <consortium name="The Broad Institute Genome Sequencing Center for Infectious Disease"/>
            <person name="Wu L."/>
            <person name="Ma J."/>
        </authorList>
    </citation>
    <scope>NUCLEOTIDE SEQUENCE [LARGE SCALE GENOMIC DNA]</scope>
    <source>
        <strain evidence="7 8">JCM 11117</strain>
    </source>
</reference>
<evidence type="ECO:0000313" key="8">
    <source>
        <dbReference type="Proteomes" id="UP001499967"/>
    </source>
</evidence>
<dbReference type="PROSITE" id="PS50977">
    <property type="entry name" value="HTH_TETR_2"/>
    <property type="match status" value="1"/>
</dbReference>